<dbReference type="PANTHER" id="PTHR43434">
    <property type="entry name" value="PHOSPHOGLYCOLATE PHOSPHATASE"/>
    <property type="match status" value="1"/>
</dbReference>
<dbReference type="Gene3D" id="1.10.150.240">
    <property type="entry name" value="Putative phosphatase, domain 2"/>
    <property type="match status" value="1"/>
</dbReference>
<sequence>MKSHYQHYLFDCDGVILDANRVKTDAFGDCAEVYGSAAKADLVAYHQQTGGVSRYQKFRWLLDKYAPQASEADYQALLECYAQRVYDQLLSCASAPGLTEFRAQTSASSWTVISGGDQKELRDIFKQRGLAKLFDGGIFGSPTDKMTHLEQLITAGVEPQTSLFIGDSIYDLQCAKAFAIDSVFVSDWSEVSPETVRNQAPQTPIFKNIAELATALSGQSMTTATSGNKDSEHG</sequence>
<dbReference type="PANTHER" id="PTHR43434:SF1">
    <property type="entry name" value="PHOSPHOGLYCOLATE PHOSPHATASE"/>
    <property type="match status" value="1"/>
</dbReference>
<accession>A0A1Y6ENZ6</accession>
<dbReference type="InterPro" id="IPR023198">
    <property type="entry name" value="PGP-like_dom2"/>
</dbReference>
<dbReference type="EC" id="3.1.3.18" evidence="4"/>
<evidence type="ECO:0000256" key="4">
    <source>
        <dbReference type="ARBA" id="ARBA00013078"/>
    </source>
</evidence>
<gene>
    <name evidence="5" type="ORF">SAMN06297229_0680</name>
</gene>
<dbReference type="SUPFAM" id="SSF56784">
    <property type="entry name" value="HAD-like"/>
    <property type="match status" value="1"/>
</dbReference>
<dbReference type="InterPro" id="IPR023214">
    <property type="entry name" value="HAD_sf"/>
</dbReference>
<dbReference type="InterPro" id="IPR050155">
    <property type="entry name" value="HAD-like_hydrolase_sf"/>
</dbReference>
<dbReference type="SFLD" id="SFLDS00003">
    <property type="entry name" value="Haloacid_Dehalogenase"/>
    <property type="match status" value="1"/>
</dbReference>
<evidence type="ECO:0000256" key="3">
    <source>
        <dbReference type="ARBA" id="ARBA00006171"/>
    </source>
</evidence>
<comment type="similarity">
    <text evidence="3">Belongs to the HAD-like hydrolase superfamily. CbbY/CbbZ/Gph/YieH family.</text>
</comment>
<dbReference type="OrthoDB" id="9782449at2"/>
<evidence type="ECO:0000256" key="2">
    <source>
        <dbReference type="ARBA" id="ARBA00004818"/>
    </source>
</evidence>
<evidence type="ECO:0000256" key="1">
    <source>
        <dbReference type="ARBA" id="ARBA00000830"/>
    </source>
</evidence>
<dbReference type="InterPro" id="IPR036412">
    <property type="entry name" value="HAD-like_sf"/>
</dbReference>
<protein>
    <recommendedName>
        <fullName evidence="4">phosphoglycolate phosphatase</fullName>
        <ecNumber evidence="4">3.1.3.18</ecNumber>
    </recommendedName>
</protein>
<dbReference type="RefSeq" id="WP_086433843.1">
    <property type="nucleotide sequence ID" value="NZ_FXWH01000001.1"/>
</dbReference>
<dbReference type="GO" id="GO:0005829">
    <property type="term" value="C:cytosol"/>
    <property type="evidence" value="ECO:0007669"/>
    <property type="project" value="TreeGrafter"/>
</dbReference>
<comment type="pathway">
    <text evidence="2">Organic acid metabolism; glycolate biosynthesis; glycolate from 2-phosphoglycolate: step 1/1.</text>
</comment>
<organism evidence="5 6">
    <name type="scientific">Pseudidiomarina planktonica</name>
    <dbReference type="NCBI Taxonomy" id="1323738"/>
    <lineage>
        <taxon>Bacteria</taxon>
        <taxon>Pseudomonadati</taxon>
        <taxon>Pseudomonadota</taxon>
        <taxon>Gammaproteobacteria</taxon>
        <taxon>Alteromonadales</taxon>
        <taxon>Idiomarinaceae</taxon>
        <taxon>Pseudidiomarina</taxon>
    </lineage>
</organism>
<proteinExistence type="inferred from homology"/>
<evidence type="ECO:0000313" key="5">
    <source>
        <dbReference type="EMBL" id="SMQ62242.1"/>
    </source>
</evidence>
<keyword evidence="6" id="KW-1185">Reference proteome</keyword>
<dbReference type="Proteomes" id="UP000194450">
    <property type="component" value="Unassembled WGS sequence"/>
</dbReference>
<evidence type="ECO:0000313" key="6">
    <source>
        <dbReference type="Proteomes" id="UP000194450"/>
    </source>
</evidence>
<dbReference type="Pfam" id="PF00702">
    <property type="entry name" value="Hydrolase"/>
    <property type="match status" value="1"/>
</dbReference>
<dbReference type="Gene3D" id="3.40.50.1000">
    <property type="entry name" value="HAD superfamily/HAD-like"/>
    <property type="match status" value="2"/>
</dbReference>
<dbReference type="GO" id="GO:0006281">
    <property type="term" value="P:DNA repair"/>
    <property type="evidence" value="ECO:0007669"/>
    <property type="project" value="TreeGrafter"/>
</dbReference>
<dbReference type="EMBL" id="FXWH01000001">
    <property type="protein sequence ID" value="SMQ62242.1"/>
    <property type="molecule type" value="Genomic_DNA"/>
</dbReference>
<name>A0A1Y6ENZ6_9GAMM</name>
<comment type="catalytic activity">
    <reaction evidence="1">
        <text>2-phosphoglycolate + H2O = glycolate + phosphate</text>
        <dbReference type="Rhea" id="RHEA:14369"/>
        <dbReference type="ChEBI" id="CHEBI:15377"/>
        <dbReference type="ChEBI" id="CHEBI:29805"/>
        <dbReference type="ChEBI" id="CHEBI:43474"/>
        <dbReference type="ChEBI" id="CHEBI:58033"/>
        <dbReference type="EC" id="3.1.3.18"/>
    </reaction>
</comment>
<dbReference type="SFLD" id="SFLDG01129">
    <property type="entry name" value="C1.5:_HAD__Beta-PGM__Phosphata"/>
    <property type="match status" value="1"/>
</dbReference>
<dbReference type="GO" id="GO:0008967">
    <property type="term" value="F:phosphoglycolate phosphatase activity"/>
    <property type="evidence" value="ECO:0007669"/>
    <property type="project" value="UniProtKB-EC"/>
</dbReference>
<dbReference type="AlphaFoldDB" id="A0A1Y6ENZ6"/>
<reference evidence="6" key="1">
    <citation type="submission" date="2017-04" db="EMBL/GenBank/DDBJ databases">
        <authorList>
            <person name="Varghese N."/>
            <person name="Submissions S."/>
        </authorList>
    </citation>
    <scope>NUCLEOTIDE SEQUENCE [LARGE SCALE GENOMIC DNA]</scope>
</reference>